<dbReference type="SMART" id="SM00406">
    <property type="entry name" value="IGv"/>
    <property type="match status" value="1"/>
</dbReference>
<keyword evidence="7" id="KW-1185">Reference proteome</keyword>
<dbReference type="Proteomes" id="UP000694545">
    <property type="component" value="Unplaced"/>
</dbReference>
<dbReference type="GO" id="GO:0019814">
    <property type="term" value="C:immunoglobulin complex"/>
    <property type="evidence" value="ECO:0007669"/>
    <property type="project" value="UniProtKB-KW"/>
</dbReference>
<dbReference type="SUPFAM" id="SSF48726">
    <property type="entry name" value="Immunoglobulin"/>
    <property type="match status" value="1"/>
</dbReference>
<evidence type="ECO:0000256" key="1">
    <source>
        <dbReference type="ARBA" id="ARBA00022859"/>
    </source>
</evidence>
<feature type="signal peptide" evidence="4">
    <location>
        <begin position="1"/>
        <end position="17"/>
    </location>
</feature>
<dbReference type="InterPro" id="IPR050199">
    <property type="entry name" value="IgHV"/>
</dbReference>
<keyword evidence="1" id="KW-0391">Immunity</keyword>
<keyword evidence="3" id="KW-1280">Immunoglobulin</keyword>
<dbReference type="AlphaFoldDB" id="A0A8D2IRH1"/>
<dbReference type="Gene3D" id="2.60.40.10">
    <property type="entry name" value="Immunoglobulins"/>
    <property type="match status" value="1"/>
</dbReference>
<keyword evidence="2" id="KW-1064">Adaptive immunity</keyword>
<evidence type="ECO:0000256" key="2">
    <source>
        <dbReference type="ARBA" id="ARBA00023130"/>
    </source>
</evidence>
<reference evidence="6" key="1">
    <citation type="submission" date="2025-08" db="UniProtKB">
        <authorList>
            <consortium name="Ensembl"/>
        </authorList>
    </citation>
    <scope>IDENTIFICATION</scope>
</reference>
<dbReference type="InterPro" id="IPR013783">
    <property type="entry name" value="Ig-like_fold"/>
</dbReference>
<evidence type="ECO:0000256" key="4">
    <source>
        <dbReference type="SAM" id="SignalP"/>
    </source>
</evidence>
<organism evidence="6 7">
    <name type="scientific">Varanus komodoensis</name>
    <name type="common">Komodo dragon</name>
    <dbReference type="NCBI Taxonomy" id="61221"/>
    <lineage>
        <taxon>Eukaryota</taxon>
        <taxon>Metazoa</taxon>
        <taxon>Chordata</taxon>
        <taxon>Craniata</taxon>
        <taxon>Vertebrata</taxon>
        <taxon>Euteleostomi</taxon>
        <taxon>Lepidosauria</taxon>
        <taxon>Squamata</taxon>
        <taxon>Bifurcata</taxon>
        <taxon>Unidentata</taxon>
        <taxon>Episquamata</taxon>
        <taxon>Toxicofera</taxon>
        <taxon>Anguimorpha</taxon>
        <taxon>Paleoanguimorpha</taxon>
        <taxon>Varanoidea</taxon>
        <taxon>Varanidae</taxon>
        <taxon>Varanus</taxon>
    </lineage>
</organism>
<evidence type="ECO:0000313" key="7">
    <source>
        <dbReference type="Proteomes" id="UP000694545"/>
    </source>
</evidence>
<dbReference type="Pfam" id="PF07686">
    <property type="entry name" value="V-set"/>
    <property type="match status" value="1"/>
</dbReference>
<sequence>MALLFLCPFSMIADVFPRLPSRSGGRLKRPGETIQLTCAVSGISLSSYTVCWVNQSPRKELERTGSAGYDGAVYYNSALKNRLTILRDTSKGQVFLQVRDLKPEDSAVYSCARVTQ</sequence>
<keyword evidence="4" id="KW-0732">Signal</keyword>
<dbReference type="GO" id="GO:0002250">
    <property type="term" value="P:adaptive immune response"/>
    <property type="evidence" value="ECO:0007669"/>
    <property type="project" value="UniProtKB-KW"/>
</dbReference>
<reference evidence="6" key="2">
    <citation type="submission" date="2025-09" db="UniProtKB">
        <authorList>
            <consortium name="Ensembl"/>
        </authorList>
    </citation>
    <scope>IDENTIFICATION</scope>
</reference>
<dbReference type="InterPro" id="IPR007110">
    <property type="entry name" value="Ig-like_dom"/>
</dbReference>
<dbReference type="Ensembl" id="ENSVKKT00000001310.1">
    <property type="protein sequence ID" value="ENSVKKP00000001262.1"/>
    <property type="gene ID" value="ENSVKKG00000001036.1"/>
</dbReference>
<proteinExistence type="predicted"/>
<dbReference type="OMA" id="WWHHANC"/>
<dbReference type="PANTHER" id="PTHR23266">
    <property type="entry name" value="IMMUNOGLOBULIN HEAVY CHAIN"/>
    <property type="match status" value="1"/>
</dbReference>
<name>A0A8D2IRH1_VARKO</name>
<accession>A0A8D2IRH1</accession>
<dbReference type="InterPro" id="IPR013106">
    <property type="entry name" value="Ig_V-set"/>
</dbReference>
<dbReference type="InterPro" id="IPR036179">
    <property type="entry name" value="Ig-like_dom_sf"/>
</dbReference>
<dbReference type="PROSITE" id="PS50835">
    <property type="entry name" value="IG_LIKE"/>
    <property type="match status" value="1"/>
</dbReference>
<evidence type="ECO:0000256" key="3">
    <source>
        <dbReference type="ARBA" id="ARBA00043265"/>
    </source>
</evidence>
<feature type="domain" description="Ig-like" evidence="5">
    <location>
        <begin position="17"/>
        <end position="116"/>
    </location>
</feature>
<dbReference type="GO" id="GO:0005576">
    <property type="term" value="C:extracellular region"/>
    <property type="evidence" value="ECO:0007669"/>
    <property type="project" value="UniProtKB-ARBA"/>
</dbReference>
<evidence type="ECO:0000259" key="5">
    <source>
        <dbReference type="PROSITE" id="PS50835"/>
    </source>
</evidence>
<feature type="chain" id="PRO_5034073515" description="Ig-like domain-containing protein" evidence="4">
    <location>
        <begin position="18"/>
        <end position="116"/>
    </location>
</feature>
<protein>
    <recommendedName>
        <fullName evidence="5">Ig-like domain-containing protein</fullName>
    </recommendedName>
</protein>
<evidence type="ECO:0000313" key="6">
    <source>
        <dbReference type="Ensembl" id="ENSVKKP00000001262.1"/>
    </source>
</evidence>